<evidence type="ECO:0000259" key="5">
    <source>
        <dbReference type="Pfam" id="PF04198"/>
    </source>
</evidence>
<dbReference type="Gene3D" id="1.10.10.10">
    <property type="entry name" value="Winged helix-like DNA-binding domain superfamily/Winged helix DNA-binding domain"/>
    <property type="match status" value="1"/>
</dbReference>
<dbReference type="Gene3D" id="3.40.50.1360">
    <property type="match status" value="1"/>
</dbReference>
<dbReference type="InterPro" id="IPR037171">
    <property type="entry name" value="NagB/RpiA_transferase-like"/>
</dbReference>
<keyword evidence="3" id="KW-0238">DNA-binding</keyword>
<dbReference type="GO" id="GO:0003700">
    <property type="term" value="F:DNA-binding transcription factor activity"/>
    <property type="evidence" value="ECO:0007669"/>
    <property type="project" value="InterPro"/>
</dbReference>
<dbReference type="SUPFAM" id="SSF46785">
    <property type="entry name" value="Winged helix' DNA-binding domain"/>
    <property type="match status" value="1"/>
</dbReference>
<dbReference type="PANTHER" id="PTHR34294:SF1">
    <property type="entry name" value="TRANSCRIPTIONAL REGULATOR LSRR"/>
    <property type="match status" value="1"/>
</dbReference>
<evidence type="ECO:0000256" key="1">
    <source>
        <dbReference type="ARBA" id="ARBA00010466"/>
    </source>
</evidence>
<feature type="domain" description="RNA polymerase sigma-70 region 4" evidence="6">
    <location>
        <begin position="23"/>
        <end position="55"/>
    </location>
</feature>
<dbReference type="InterPro" id="IPR051054">
    <property type="entry name" value="SorC_transcr_regulators"/>
</dbReference>
<dbReference type="GO" id="GO:0003677">
    <property type="term" value="F:DNA binding"/>
    <property type="evidence" value="ECO:0007669"/>
    <property type="project" value="UniProtKB-KW"/>
</dbReference>
<evidence type="ECO:0000313" key="7">
    <source>
        <dbReference type="EMBL" id="GFE51209.1"/>
    </source>
</evidence>
<feature type="domain" description="Sugar-binding" evidence="5">
    <location>
        <begin position="71"/>
        <end position="322"/>
    </location>
</feature>
<dbReference type="OrthoDB" id="9806345at2"/>
<dbReference type="GO" id="GO:0030246">
    <property type="term" value="F:carbohydrate binding"/>
    <property type="evidence" value="ECO:0007669"/>
    <property type="project" value="InterPro"/>
</dbReference>
<proteinExistence type="inferred from homology"/>
<dbReference type="InterPro" id="IPR007324">
    <property type="entry name" value="Sugar-bd_dom_put"/>
</dbReference>
<dbReference type="InterPro" id="IPR007630">
    <property type="entry name" value="RNA_pol_sigma70_r4"/>
</dbReference>
<evidence type="ECO:0000259" key="6">
    <source>
        <dbReference type="Pfam" id="PF04545"/>
    </source>
</evidence>
<comment type="similarity">
    <text evidence="1">Belongs to the SorC transcriptional regulatory family.</text>
</comment>
<evidence type="ECO:0008006" key="9">
    <source>
        <dbReference type="Google" id="ProtNLM"/>
    </source>
</evidence>
<accession>A0A640VT44</accession>
<dbReference type="InterPro" id="IPR036390">
    <property type="entry name" value="WH_DNA-bd_sf"/>
</dbReference>
<name>A0A640VT44_9RHOB</name>
<dbReference type="Pfam" id="PF04545">
    <property type="entry name" value="Sigma70_r4"/>
    <property type="match status" value="1"/>
</dbReference>
<gene>
    <name evidence="7" type="ORF">So717_29620</name>
</gene>
<organism evidence="7 8">
    <name type="scientific">Roseobacter cerasinus</name>
    <dbReference type="NCBI Taxonomy" id="2602289"/>
    <lineage>
        <taxon>Bacteria</taxon>
        <taxon>Pseudomonadati</taxon>
        <taxon>Pseudomonadota</taxon>
        <taxon>Alphaproteobacteria</taxon>
        <taxon>Rhodobacterales</taxon>
        <taxon>Roseobacteraceae</taxon>
        <taxon>Roseobacter</taxon>
    </lineage>
</organism>
<dbReference type="RefSeq" id="WP_159978676.1">
    <property type="nucleotide sequence ID" value="NZ_BLIV01000005.1"/>
</dbReference>
<comment type="caution">
    <text evidence="7">The sequence shown here is derived from an EMBL/GenBank/DDBJ whole genome shotgun (WGS) entry which is preliminary data.</text>
</comment>
<dbReference type="EMBL" id="BLIV01000005">
    <property type="protein sequence ID" value="GFE51209.1"/>
    <property type="molecule type" value="Genomic_DNA"/>
</dbReference>
<dbReference type="Pfam" id="PF04198">
    <property type="entry name" value="Sugar-bind"/>
    <property type="match status" value="1"/>
</dbReference>
<evidence type="ECO:0000256" key="2">
    <source>
        <dbReference type="ARBA" id="ARBA00023015"/>
    </source>
</evidence>
<keyword evidence="4" id="KW-0804">Transcription</keyword>
<evidence type="ECO:0000256" key="3">
    <source>
        <dbReference type="ARBA" id="ARBA00023125"/>
    </source>
</evidence>
<dbReference type="SUPFAM" id="SSF100950">
    <property type="entry name" value="NagB/RpiA/CoA transferase-like"/>
    <property type="match status" value="1"/>
</dbReference>
<dbReference type="PANTHER" id="PTHR34294">
    <property type="entry name" value="TRANSCRIPTIONAL REGULATOR-RELATED"/>
    <property type="match status" value="1"/>
</dbReference>
<dbReference type="GO" id="GO:0006352">
    <property type="term" value="P:DNA-templated transcription initiation"/>
    <property type="evidence" value="ECO:0007669"/>
    <property type="project" value="InterPro"/>
</dbReference>
<sequence>MNKTSGTLAKDQDRAARLAHVALLYYGEGLTQSEIAKRLQVSRVTVVNLLREARDQGVVEIRVGGQQLKENTLARRLREAYGLQDVYISDTFSDQPKDRAASLRQLGRVAATAFLDSISPGDRVGIAWGETILAVADAMPATPIADVEICQLIGSMISERVPASENCAIRIASQLGAQCYTLHAPALASTEELARLFRSEPAISAQLDRLQRLDMVAYSIGNVSNDTHLVAAGMAQTAELRAARDAGAVGIVCCRYIDAEGQDIDLAPSDRVIAASTDDLRAAKRGLLIVCGADRSDATRAAIKGGMATHLCVDTALAHALLDAS</sequence>
<evidence type="ECO:0000256" key="4">
    <source>
        <dbReference type="ARBA" id="ARBA00023163"/>
    </source>
</evidence>
<evidence type="ECO:0000313" key="8">
    <source>
        <dbReference type="Proteomes" id="UP000436522"/>
    </source>
</evidence>
<reference evidence="7 8" key="1">
    <citation type="submission" date="2019-12" db="EMBL/GenBank/DDBJ databases">
        <title>Roseobacter cerasinus sp. nov., isolated from seawater around aquaculture.</title>
        <authorList>
            <person name="Muramatsu S."/>
            <person name="Takabe Y."/>
            <person name="Mori K."/>
            <person name="Takaichi S."/>
            <person name="Hanada S."/>
        </authorList>
    </citation>
    <scope>NUCLEOTIDE SEQUENCE [LARGE SCALE GENOMIC DNA]</scope>
    <source>
        <strain evidence="7 8">AI77</strain>
    </source>
</reference>
<keyword evidence="8" id="KW-1185">Reference proteome</keyword>
<protein>
    <recommendedName>
        <fullName evidence="9">Transcriptional regulator</fullName>
    </recommendedName>
</protein>
<dbReference type="Proteomes" id="UP000436522">
    <property type="component" value="Unassembled WGS sequence"/>
</dbReference>
<keyword evidence="2" id="KW-0805">Transcription regulation</keyword>
<dbReference type="InterPro" id="IPR036388">
    <property type="entry name" value="WH-like_DNA-bd_sf"/>
</dbReference>
<dbReference type="AlphaFoldDB" id="A0A640VT44"/>